<reference evidence="1 2" key="1">
    <citation type="submission" date="2009-01" db="EMBL/GenBank/DDBJ databases">
        <title>Complete sequence of Geobacter sp. FRC-32.</title>
        <authorList>
            <consortium name="US DOE Joint Genome Institute"/>
            <person name="Lucas S."/>
            <person name="Copeland A."/>
            <person name="Lapidus A."/>
            <person name="Glavina del Rio T."/>
            <person name="Dalin E."/>
            <person name="Tice H."/>
            <person name="Bruce D."/>
            <person name="Goodwin L."/>
            <person name="Pitluck S."/>
            <person name="Saunders E."/>
            <person name="Brettin T."/>
            <person name="Detter J.C."/>
            <person name="Han C."/>
            <person name="Larimer F."/>
            <person name="Land M."/>
            <person name="Hauser L."/>
            <person name="Kyrpides N."/>
            <person name="Ovchinnikova G."/>
            <person name="Kostka J."/>
            <person name="Richardson P."/>
        </authorList>
    </citation>
    <scope>NUCLEOTIDE SEQUENCE [LARGE SCALE GENOMIC DNA]</scope>
    <source>
        <strain evidence="2">DSM 22248 / JCM 15807 / FRC-32</strain>
    </source>
</reference>
<dbReference type="OrthoDB" id="5392938at2"/>
<dbReference type="RefSeq" id="WP_012645291.1">
    <property type="nucleotide sequence ID" value="NC_011979.1"/>
</dbReference>
<gene>
    <name evidence="1" type="ordered locus">Geob_0189</name>
</gene>
<dbReference type="KEGG" id="geo:Geob_0189"/>
<dbReference type="HOGENOM" id="CLU_737242_0_0_7"/>
<dbReference type="EMBL" id="CP001390">
    <property type="protein sequence ID" value="ACM18562.1"/>
    <property type="molecule type" value="Genomic_DNA"/>
</dbReference>
<dbReference type="AlphaFoldDB" id="B9M8M7"/>
<proteinExistence type="predicted"/>
<evidence type="ECO:0000313" key="2">
    <source>
        <dbReference type="Proteomes" id="UP000007721"/>
    </source>
</evidence>
<evidence type="ECO:0000313" key="1">
    <source>
        <dbReference type="EMBL" id="ACM18562.1"/>
    </source>
</evidence>
<name>B9M8M7_GEODF</name>
<accession>B9M8M7</accession>
<sequence length="391" mass="43003">MQHYMIGILILTICMGGCARTLPPSEELTQAVTKSFAATGFNYTSKSRITDLNVPRKDLPKMPGKKTNLALDKGLEVLDSLSVTLDGAVDTTAKRSQVLYALRYERDNLEISVKLPILMDYGTQTVYLGTSIYTTVLESLYPQAPPTRGKLIRIDLNKLLQEGTAKKPELAKVVGSNLLNGKNIDLINNAIKAAVLKELPKLKEDCFRDQPLSDKDRQAGVIRRIRVDLGRSESVSLALGAMESVVEALYQQQIIPEQVYTVLLTLTDPKFAEEAKEKLSINATFHVGIAPSGQVAYVEGQYDMADRQEQFRVGVETVSTFSNYGAPRFTLLPEQSGVVDFTELLKVIAVSAQEKKADVDASNAEEIDETSKDGTLDTKGDVWLQRADVAL</sequence>
<dbReference type="Proteomes" id="UP000007721">
    <property type="component" value="Chromosome"/>
</dbReference>
<protein>
    <submittedName>
        <fullName evidence="1">Uncharacterized protein</fullName>
    </submittedName>
</protein>
<organism evidence="1 2">
    <name type="scientific">Geotalea daltonii (strain DSM 22248 / JCM 15807 / FRC-32)</name>
    <name type="common">Geobacter daltonii</name>
    <dbReference type="NCBI Taxonomy" id="316067"/>
    <lineage>
        <taxon>Bacteria</taxon>
        <taxon>Pseudomonadati</taxon>
        <taxon>Thermodesulfobacteriota</taxon>
        <taxon>Desulfuromonadia</taxon>
        <taxon>Geobacterales</taxon>
        <taxon>Geobacteraceae</taxon>
        <taxon>Geotalea</taxon>
    </lineage>
</organism>
<keyword evidence="2" id="KW-1185">Reference proteome</keyword>